<evidence type="ECO:0000256" key="1">
    <source>
        <dbReference type="SAM" id="Phobius"/>
    </source>
</evidence>
<comment type="caution">
    <text evidence="2">The sequence shown here is derived from an EMBL/GenBank/DDBJ whole genome shotgun (WGS) entry which is preliminary data.</text>
</comment>
<evidence type="ECO:0008006" key="4">
    <source>
        <dbReference type="Google" id="ProtNLM"/>
    </source>
</evidence>
<dbReference type="EMBL" id="BAABKN010000001">
    <property type="protein sequence ID" value="GAA4722152.1"/>
    <property type="molecule type" value="Genomic_DNA"/>
</dbReference>
<name>A0ABP8Y5S7_9ACTN</name>
<keyword evidence="1" id="KW-1133">Transmembrane helix</keyword>
<keyword evidence="1" id="KW-0472">Membrane</keyword>
<reference evidence="3" key="1">
    <citation type="journal article" date="2019" name="Int. J. Syst. Evol. Microbiol.">
        <title>The Global Catalogue of Microorganisms (GCM) 10K type strain sequencing project: providing services to taxonomists for standard genome sequencing and annotation.</title>
        <authorList>
            <consortium name="The Broad Institute Genomics Platform"/>
            <consortium name="The Broad Institute Genome Sequencing Center for Infectious Disease"/>
            <person name="Wu L."/>
            <person name="Ma J."/>
        </authorList>
    </citation>
    <scope>NUCLEOTIDE SEQUENCE [LARGE SCALE GENOMIC DNA]</scope>
    <source>
        <strain evidence="3">JCM 18532</strain>
    </source>
</reference>
<dbReference type="RefSeq" id="WP_345524455.1">
    <property type="nucleotide sequence ID" value="NZ_BAABKN010000001.1"/>
</dbReference>
<evidence type="ECO:0000313" key="3">
    <source>
        <dbReference type="Proteomes" id="UP001499882"/>
    </source>
</evidence>
<gene>
    <name evidence="2" type="ORF">GCM10023350_00220</name>
</gene>
<accession>A0ABP8Y5S7</accession>
<feature type="transmembrane region" description="Helical" evidence="1">
    <location>
        <begin position="12"/>
        <end position="34"/>
    </location>
</feature>
<evidence type="ECO:0000313" key="2">
    <source>
        <dbReference type="EMBL" id="GAA4722152.1"/>
    </source>
</evidence>
<keyword evidence="1" id="KW-0812">Transmembrane</keyword>
<organism evidence="2 3">
    <name type="scientific">Nocardioides endophyticus</name>
    <dbReference type="NCBI Taxonomy" id="1353775"/>
    <lineage>
        <taxon>Bacteria</taxon>
        <taxon>Bacillati</taxon>
        <taxon>Actinomycetota</taxon>
        <taxon>Actinomycetes</taxon>
        <taxon>Propionibacteriales</taxon>
        <taxon>Nocardioidaceae</taxon>
        <taxon>Nocardioides</taxon>
    </lineage>
</organism>
<dbReference type="Pfam" id="PF09489">
    <property type="entry name" value="CbtB"/>
    <property type="match status" value="1"/>
</dbReference>
<proteinExistence type="predicted"/>
<keyword evidence="3" id="KW-1185">Reference proteome</keyword>
<sequence>MAHARSGSTDRFGAEAAGALALAAVALLAVLFLVQENGLILSHEAALYLHEVTHDARHALGVPCH</sequence>
<dbReference type="Proteomes" id="UP001499882">
    <property type="component" value="Unassembled WGS sequence"/>
</dbReference>
<dbReference type="InterPro" id="IPR012667">
    <property type="entry name" value="CbtB_put"/>
</dbReference>
<protein>
    <recommendedName>
        <fullName evidence="4">CbtB-domain containing protein</fullName>
    </recommendedName>
</protein>